<gene>
    <name evidence="1" type="ORF">RCZ15_22110</name>
    <name evidence="2" type="ORF">RCZ16_13490</name>
</gene>
<accession>A0AAV5AV07</accession>
<evidence type="ECO:0000313" key="2">
    <source>
        <dbReference type="EMBL" id="GJM53032.1"/>
    </source>
</evidence>
<dbReference type="Proteomes" id="UP001207736">
    <property type="component" value="Unassembled WGS sequence"/>
</dbReference>
<dbReference type="RefSeq" id="WP_264846323.1">
    <property type="nucleotide sequence ID" value="NZ_BPMA01000020.1"/>
</dbReference>
<comment type="caution">
    <text evidence="1">The sequence shown here is derived from an EMBL/GenBank/DDBJ whole genome shotgun (WGS) entry which is preliminary data.</text>
</comment>
<evidence type="ECO:0000313" key="3">
    <source>
        <dbReference type="Proteomes" id="UP001207736"/>
    </source>
</evidence>
<dbReference type="AlphaFoldDB" id="A0AAV5AV07"/>
<evidence type="ECO:0000313" key="1">
    <source>
        <dbReference type="EMBL" id="GJM51238.1"/>
    </source>
</evidence>
<evidence type="ECO:0000313" key="4">
    <source>
        <dbReference type="Proteomes" id="UP001208692"/>
    </source>
</evidence>
<keyword evidence="4" id="KW-1185">Reference proteome</keyword>
<name>A0AAV5AV07_9FLAO</name>
<proteinExistence type="predicted"/>
<organism evidence="1 3">
    <name type="scientific">Capnocytophaga catalasegens</name>
    <dbReference type="NCBI Taxonomy" id="1004260"/>
    <lineage>
        <taxon>Bacteria</taxon>
        <taxon>Pseudomonadati</taxon>
        <taxon>Bacteroidota</taxon>
        <taxon>Flavobacteriia</taxon>
        <taxon>Flavobacteriales</taxon>
        <taxon>Flavobacteriaceae</taxon>
        <taxon>Capnocytophaga</taxon>
    </lineage>
</organism>
<dbReference type="EMBL" id="BQKA01000044">
    <property type="protein sequence ID" value="GJM51238.1"/>
    <property type="molecule type" value="Genomic_DNA"/>
</dbReference>
<reference evidence="1 4" key="1">
    <citation type="submission" date="2021-11" db="EMBL/GenBank/DDBJ databases">
        <title>Draft genome sequence of Capnocytophaga sp. strain KC07075 isolated from cat oral cavity.</title>
        <authorList>
            <person name="Suzuki M."/>
            <person name="Imaoka K."/>
            <person name="Kimura M."/>
            <person name="Morikawa S."/>
            <person name="Maeda K."/>
        </authorList>
    </citation>
    <scope>NUCLEOTIDE SEQUENCE</scope>
    <source>
        <strain evidence="1">KC07075</strain>
        <strain evidence="2 4">KC07079</strain>
    </source>
</reference>
<dbReference type="Proteomes" id="UP001208692">
    <property type="component" value="Unassembled WGS sequence"/>
</dbReference>
<dbReference type="EMBL" id="BQKB01000024">
    <property type="protein sequence ID" value="GJM53032.1"/>
    <property type="molecule type" value="Genomic_DNA"/>
</dbReference>
<protein>
    <submittedName>
        <fullName evidence="1">Uncharacterized protein</fullName>
    </submittedName>
</protein>
<sequence>MSEQTTEVNSRIQANALIRANFHIDPEGLQLSQWTRLYCEALWIEKWRLQNQAELFKALFSG</sequence>